<organism evidence="2 3">
    <name type="scientific">Candolleomyces aberdarensis</name>
    <dbReference type="NCBI Taxonomy" id="2316362"/>
    <lineage>
        <taxon>Eukaryota</taxon>
        <taxon>Fungi</taxon>
        <taxon>Dikarya</taxon>
        <taxon>Basidiomycota</taxon>
        <taxon>Agaricomycotina</taxon>
        <taxon>Agaricomycetes</taxon>
        <taxon>Agaricomycetidae</taxon>
        <taxon>Agaricales</taxon>
        <taxon>Agaricineae</taxon>
        <taxon>Psathyrellaceae</taxon>
        <taxon>Candolleomyces</taxon>
    </lineage>
</organism>
<reference evidence="2 3" key="1">
    <citation type="submission" date="2019-01" db="EMBL/GenBank/DDBJ databases">
        <title>Draft genome sequence of Psathyrella aberdarensis IHI B618.</title>
        <authorList>
            <person name="Buettner E."/>
            <person name="Kellner H."/>
        </authorList>
    </citation>
    <scope>NUCLEOTIDE SEQUENCE [LARGE SCALE GENOMIC DNA]</scope>
    <source>
        <strain evidence="2 3">IHI B618</strain>
    </source>
</reference>
<dbReference type="Pfam" id="PF08585">
    <property type="entry name" value="RMI1_N_C"/>
    <property type="match status" value="1"/>
</dbReference>
<feature type="domain" description="RecQ mediated genome instability protein 1 OB-fold" evidence="1">
    <location>
        <begin position="87"/>
        <end position="191"/>
    </location>
</feature>
<dbReference type="AlphaFoldDB" id="A0A4Q2D1G0"/>
<name>A0A4Q2D1G0_9AGAR</name>
<accession>A0A4Q2D1G0</accession>
<protein>
    <recommendedName>
        <fullName evidence="1">RecQ mediated genome instability protein 1 OB-fold domain-containing protein</fullName>
    </recommendedName>
</protein>
<keyword evidence="3" id="KW-1185">Reference proteome</keyword>
<dbReference type="InterPro" id="IPR042470">
    <property type="entry name" value="RMI1_N_C_sf"/>
</dbReference>
<evidence type="ECO:0000313" key="3">
    <source>
        <dbReference type="Proteomes" id="UP000290288"/>
    </source>
</evidence>
<dbReference type="OrthoDB" id="341511at2759"/>
<sequence>MPGILSLFPPVVVQQFIEENFPRPTINIHWLMKTCHAIESKHSLSPGMTEHITSFIRALENTILHARWSDIMECGTGLPRFVGLKSMYTTLDKPVVLELVHLAEVGMSAFALEKVRLEREQAIFSCFSRASNAGQTVSLNELSRLEDSLPDYPRNTLKLYLTDGVIELEAVELRHIPALDLGRSLMGLKVLAFDWKVFQL</sequence>
<dbReference type="Gene3D" id="2.40.50.770">
    <property type="entry name" value="RecQ-mediated genome instability protein Rmi1, C-terminal domain"/>
    <property type="match status" value="1"/>
</dbReference>
<evidence type="ECO:0000313" key="2">
    <source>
        <dbReference type="EMBL" id="RXW12582.1"/>
    </source>
</evidence>
<dbReference type="InterPro" id="IPR013894">
    <property type="entry name" value="RMI1_OB"/>
</dbReference>
<proteinExistence type="predicted"/>
<gene>
    <name evidence="2" type="ORF">EST38_g13274</name>
</gene>
<dbReference type="EMBL" id="SDEE01001193">
    <property type="protein sequence ID" value="RXW12582.1"/>
    <property type="molecule type" value="Genomic_DNA"/>
</dbReference>
<dbReference type="Proteomes" id="UP000290288">
    <property type="component" value="Unassembled WGS sequence"/>
</dbReference>
<evidence type="ECO:0000259" key="1">
    <source>
        <dbReference type="Pfam" id="PF08585"/>
    </source>
</evidence>
<dbReference type="STRING" id="2316362.A0A4Q2D1G0"/>
<comment type="caution">
    <text evidence="2">The sequence shown here is derived from an EMBL/GenBank/DDBJ whole genome shotgun (WGS) entry which is preliminary data.</text>
</comment>